<dbReference type="STRING" id="1286106.MPL1_11083"/>
<evidence type="ECO:0000256" key="1">
    <source>
        <dbReference type="SAM" id="Phobius"/>
    </source>
</evidence>
<dbReference type="OrthoDB" id="8419862at2"/>
<accession>M7NYJ5</accession>
<proteinExistence type="predicted"/>
<evidence type="ECO:0000259" key="2">
    <source>
        <dbReference type="Pfam" id="PF05425"/>
    </source>
</evidence>
<dbReference type="Proteomes" id="UP000012019">
    <property type="component" value="Unassembled WGS sequence"/>
</dbReference>
<keyword evidence="1" id="KW-1133">Transmembrane helix</keyword>
<dbReference type="GO" id="GO:0016020">
    <property type="term" value="C:membrane"/>
    <property type="evidence" value="ECO:0007669"/>
    <property type="project" value="InterPro"/>
</dbReference>
<keyword evidence="1" id="KW-0472">Membrane</keyword>
<feature type="domain" description="Copper resistance protein D" evidence="2">
    <location>
        <begin position="46"/>
        <end position="145"/>
    </location>
</feature>
<sequence length="151" mass="17010">MSIAIALHVLAAVIWVGGMFFAYHCLRPVAATQLPPEHRLPLWSMVFKRFFPWVWVSIAVLLVTGTMMIVGLGGMAMAGHHVHLMLVIGIVMMLLFAHVFFNPYQKLRWAVREHDWITGADALNKIRFVFRINLALGLFVVLIGAGGRYLI</sequence>
<feature type="transmembrane region" description="Helical" evidence="1">
    <location>
        <begin position="82"/>
        <end position="101"/>
    </location>
</feature>
<dbReference type="InterPro" id="IPR008457">
    <property type="entry name" value="Cu-R_CopD_dom"/>
</dbReference>
<dbReference type="AlphaFoldDB" id="M7NYJ5"/>
<reference evidence="3 4" key="1">
    <citation type="journal article" date="2013" name="Genome Announc.">
        <title>Draft Genome Sequence of Methylophaga lonarensis MPLT, a Haloalkaliphilic (Non-Methane-Utilizing) Methylotroph.</title>
        <authorList>
            <person name="Shetty S.A."/>
            <person name="Marathe N.P."/>
            <person name="Munot H."/>
            <person name="Antony C.P."/>
            <person name="Dhotre D.P."/>
            <person name="Murrell J.C."/>
            <person name="Shouche Y.S."/>
        </authorList>
    </citation>
    <scope>NUCLEOTIDE SEQUENCE [LARGE SCALE GENOMIC DNA]</scope>
    <source>
        <strain evidence="3 4">MPL</strain>
    </source>
</reference>
<feature type="transmembrane region" description="Helical" evidence="1">
    <location>
        <begin position="128"/>
        <end position="150"/>
    </location>
</feature>
<keyword evidence="4" id="KW-1185">Reference proteome</keyword>
<feature type="transmembrane region" description="Helical" evidence="1">
    <location>
        <begin position="50"/>
        <end position="70"/>
    </location>
</feature>
<dbReference type="Pfam" id="PF05425">
    <property type="entry name" value="CopD"/>
    <property type="match status" value="1"/>
</dbReference>
<name>M7NYJ5_9GAMM</name>
<protein>
    <recommendedName>
        <fullName evidence="2">Copper resistance protein D domain-containing protein</fullName>
    </recommendedName>
</protein>
<comment type="caution">
    <text evidence="3">The sequence shown here is derived from an EMBL/GenBank/DDBJ whole genome shotgun (WGS) entry which is preliminary data.</text>
</comment>
<organism evidence="3 4">
    <name type="scientific">Methylophaga lonarensis MPL</name>
    <dbReference type="NCBI Taxonomy" id="1286106"/>
    <lineage>
        <taxon>Bacteria</taxon>
        <taxon>Pseudomonadati</taxon>
        <taxon>Pseudomonadota</taxon>
        <taxon>Gammaproteobacteria</taxon>
        <taxon>Thiotrichales</taxon>
        <taxon>Piscirickettsiaceae</taxon>
        <taxon>Methylophaga</taxon>
    </lineage>
</organism>
<dbReference type="eggNOG" id="COG5615">
    <property type="taxonomic scope" value="Bacteria"/>
</dbReference>
<dbReference type="RefSeq" id="WP_009727175.1">
    <property type="nucleotide sequence ID" value="NZ_APHR01000061.1"/>
</dbReference>
<dbReference type="EMBL" id="APHR01000061">
    <property type="protein sequence ID" value="EMR12292.1"/>
    <property type="molecule type" value="Genomic_DNA"/>
</dbReference>
<dbReference type="PATRIC" id="fig|1286106.3.peg.2218"/>
<gene>
    <name evidence="3" type="ORF">MPL1_11083</name>
</gene>
<evidence type="ECO:0000313" key="4">
    <source>
        <dbReference type="Proteomes" id="UP000012019"/>
    </source>
</evidence>
<evidence type="ECO:0000313" key="3">
    <source>
        <dbReference type="EMBL" id="EMR12292.1"/>
    </source>
</evidence>
<keyword evidence="1" id="KW-0812">Transmembrane</keyword>